<reference evidence="8" key="1">
    <citation type="submission" date="2021-01" db="UniProtKB">
        <authorList>
            <consortium name="EnsemblMetazoa"/>
        </authorList>
    </citation>
    <scope>IDENTIFICATION</scope>
</reference>
<accession>A0A7M5UIU1</accession>
<dbReference type="OrthoDB" id="6022001at2759"/>
<keyword evidence="3 6" id="KW-0561">Oxygen transport</keyword>
<evidence type="ECO:0000256" key="6">
    <source>
        <dbReference type="RuleBase" id="RU000356"/>
    </source>
</evidence>
<evidence type="ECO:0000256" key="1">
    <source>
        <dbReference type="ARBA" id="ARBA00022448"/>
    </source>
</evidence>
<dbReference type="GeneID" id="136821361"/>
<dbReference type="GO" id="GO:0005344">
    <property type="term" value="F:oxygen carrier activity"/>
    <property type="evidence" value="ECO:0007669"/>
    <property type="project" value="UniProtKB-KW"/>
</dbReference>
<proteinExistence type="inferred from homology"/>
<evidence type="ECO:0000256" key="2">
    <source>
        <dbReference type="ARBA" id="ARBA00022617"/>
    </source>
</evidence>
<keyword evidence="5" id="KW-0408">Iron</keyword>
<keyword evidence="4" id="KW-0479">Metal-binding</keyword>
<evidence type="ECO:0000256" key="3">
    <source>
        <dbReference type="ARBA" id="ARBA00022621"/>
    </source>
</evidence>
<dbReference type="GO" id="GO:0020037">
    <property type="term" value="F:heme binding"/>
    <property type="evidence" value="ECO:0007669"/>
    <property type="project" value="InterPro"/>
</dbReference>
<organism evidence="8 9">
    <name type="scientific">Clytia hemisphaerica</name>
    <dbReference type="NCBI Taxonomy" id="252671"/>
    <lineage>
        <taxon>Eukaryota</taxon>
        <taxon>Metazoa</taxon>
        <taxon>Cnidaria</taxon>
        <taxon>Hydrozoa</taxon>
        <taxon>Hydroidolina</taxon>
        <taxon>Leptothecata</taxon>
        <taxon>Obeliida</taxon>
        <taxon>Clytiidae</taxon>
        <taxon>Clytia</taxon>
    </lineage>
</organism>
<comment type="similarity">
    <text evidence="6">Belongs to the globin family.</text>
</comment>
<dbReference type="GO" id="GO:0019825">
    <property type="term" value="F:oxygen binding"/>
    <property type="evidence" value="ECO:0007669"/>
    <property type="project" value="InterPro"/>
</dbReference>
<name>A0A7M5UIU1_9CNID</name>
<protein>
    <recommendedName>
        <fullName evidence="7">Globin domain-containing protein</fullName>
    </recommendedName>
</protein>
<dbReference type="InterPro" id="IPR012292">
    <property type="entry name" value="Globin/Proto"/>
</dbReference>
<dbReference type="InterPro" id="IPR000971">
    <property type="entry name" value="Globin"/>
</dbReference>
<evidence type="ECO:0000313" key="9">
    <source>
        <dbReference type="Proteomes" id="UP000594262"/>
    </source>
</evidence>
<sequence length="224" mass="25474">MGNSCAQNSQVNIQKEENLSSEGNYCINPELPITDNEIQLLKESWVTVSQEWNEICTMAFQRWFKLYPEIAHLFGTTLNNENQLSQLIKSHAIQGHANRFKKLIEKVLQQMTEIGKLSKTLIDYGKFHHSFGAEQKYATCLAISLKYGVCEVSKCDFKTANAWDSLFQYLAGMLKRGMRSAKEEEKISEANQENDQPTENLSIRNVIGGENKIVVNENDEGESN</sequence>
<keyword evidence="2 6" id="KW-0349">Heme</keyword>
<dbReference type="Proteomes" id="UP000594262">
    <property type="component" value="Unplaced"/>
</dbReference>
<dbReference type="Gene3D" id="1.10.490.10">
    <property type="entry name" value="Globins"/>
    <property type="match status" value="1"/>
</dbReference>
<evidence type="ECO:0000256" key="5">
    <source>
        <dbReference type="ARBA" id="ARBA00023004"/>
    </source>
</evidence>
<keyword evidence="1 6" id="KW-0813">Transport</keyword>
<dbReference type="Pfam" id="PF00042">
    <property type="entry name" value="Globin"/>
    <property type="match status" value="1"/>
</dbReference>
<dbReference type="AlphaFoldDB" id="A0A7M5UIU1"/>
<dbReference type="RefSeq" id="XP_066933699.1">
    <property type="nucleotide sequence ID" value="XM_067077598.1"/>
</dbReference>
<evidence type="ECO:0000256" key="4">
    <source>
        <dbReference type="ARBA" id="ARBA00022723"/>
    </source>
</evidence>
<dbReference type="InterPro" id="IPR050532">
    <property type="entry name" value="Globin-like_OT"/>
</dbReference>
<evidence type="ECO:0000259" key="7">
    <source>
        <dbReference type="PROSITE" id="PS01033"/>
    </source>
</evidence>
<evidence type="ECO:0000313" key="8">
    <source>
        <dbReference type="EnsemblMetazoa" id="CLYHEMP010689.1"/>
    </source>
</evidence>
<dbReference type="PROSITE" id="PS01033">
    <property type="entry name" value="GLOBIN"/>
    <property type="match status" value="1"/>
</dbReference>
<keyword evidence="9" id="KW-1185">Reference proteome</keyword>
<feature type="domain" description="Globin" evidence="7">
    <location>
        <begin position="32"/>
        <end position="179"/>
    </location>
</feature>
<dbReference type="EnsemblMetazoa" id="CLYHEMT010689.1">
    <property type="protein sequence ID" value="CLYHEMP010689.1"/>
    <property type="gene ID" value="CLYHEMG010689"/>
</dbReference>
<dbReference type="PANTHER" id="PTHR46458:SF1">
    <property type="entry name" value="GEO09476P1"/>
    <property type="match status" value="1"/>
</dbReference>
<dbReference type="PANTHER" id="PTHR46458">
    <property type="entry name" value="BLR2807 PROTEIN"/>
    <property type="match status" value="1"/>
</dbReference>
<dbReference type="GO" id="GO:0046872">
    <property type="term" value="F:metal ion binding"/>
    <property type="evidence" value="ECO:0007669"/>
    <property type="project" value="UniProtKB-KW"/>
</dbReference>
<dbReference type="SUPFAM" id="SSF46458">
    <property type="entry name" value="Globin-like"/>
    <property type="match status" value="1"/>
</dbReference>
<dbReference type="InterPro" id="IPR009050">
    <property type="entry name" value="Globin-like_sf"/>
</dbReference>